<dbReference type="KEGG" id="jcu:105643663"/>
<keyword evidence="8" id="KW-1185">Reference proteome</keyword>
<feature type="transmembrane region" description="Helical" evidence="6">
    <location>
        <begin position="101"/>
        <end position="122"/>
    </location>
</feature>
<dbReference type="GO" id="GO:0016020">
    <property type="term" value="C:membrane"/>
    <property type="evidence" value="ECO:0007669"/>
    <property type="project" value="UniProtKB-SubCell"/>
</dbReference>
<evidence type="ECO:0000313" key="7">
    <source>
        <dbReference type="EMBL" id="KDP27821.1"/>
    </source>
</evidence>
<feature type="transmembrane region" description="Helical" evidence="6">
    <location>
        <begin position="200"/>
        <end position="222"/>
    </location>
</feature>
<keyword evidence="4 6" id="KW-1133">Transmembrane helix</keyword>
<comment type="subcellular location">
    <subcellularLocation>
        <location evidence="1">Membrane</location>
        <topology evidence="1">Multi-pass membrane protein</topology>
    </subcellularLocation>
</comment>
<keyword evidence="3 6" id="KW-0812">Transmembrane</keyword>
<feature type="transmembrane region" description="Helical" evidence="6">
    <location>
        <begin position="287"/>
        <end position="309"/>
    </location>
</feature>
<protein>
    <recommendedName>
        <fullName evidence="6">Protein DETOXIFICATION</fullName>
    </recommendedName>
    <alternativeName>
        <fullName evidence="6">Multidrug and toxic compound extrusion protein</fullName>
    </alternativeName>
</protein>
<dbReference type="NCBIfam" id="TIGR00797">
    <property type="entry name" value="matE"/>
    <property type="match status" value="1"/>
</dbReference>
<dbReference type="CDD" id="cd13132">
    <property type="entry name" value="MATE_eukaryotic"/>
    <property type="match status" value="1"/>
</dbReference>
<gene>
    <name evidence="7" type="ORF">JCGZ_18901</name>
</gene>
<accession>A0A067JV32</accession>
<reference evidence="7 8" key="1">
    <citation type="journal article" date="2014" name="PLoS ONE">
        <title>Global Analysis of Gene Expression Profiles in Physic Nut (Jatropha curcas L.) Seedlings Exposed to Salt Stress.</title>
        <authorList>
            <person name="Zhang L."/>
            <person name="Zhang C."/>
            <person name="Wu P."/>
            <person name="Chen Y."/>
            <person name="Li M."/>
            <person name="Jiang H."/>
            <person name="Wu G."/>
        </authorList>
    </citation>
    <scope>NUCLEOTIDE SEQUENCE [LARGE SCALE GENOMIC DNA]</scope>
    <source>
        <strain evidence="8">cv. GZQX0401</strain>
        <tissue evidence="7">Young leaves</tissue>
    </source>
</reference>
<keyword evidence="5 6" id="KW-0472">Membrane</keyword>
<proteinExistence type="inferred from homology"/>
<dbReference type="PANTHER" id="PTHR11206">
    <property type="entry name" value="MULTIDRUG RESISTANCE PROTEIN"/>
    <property type="match status" value="1"/>
</dbReference>
<evidence type="ECO:0000256" key="1">
    <source>
        <dbReference type="ARBA" id="ARBA00004141"/>
    </source>
</evidence>
<organism evidence="7 8">
    <name type="scientific">Jatropha curcas</name>
    <name type="common">Barbados nut</name>
    <dbReference type="NCBI Taxonomy" id="180498"/>
    <lineage>
        <taxon>Eukaryota</taxon>
        <taxon>Viridiplantae</taxon>
        <taxon>Streptophyta</taxon>
        <taxon>Embryophyta</taxon>
        <taxon>Tracheophyta</taxon>
        <taxon>Spermatophyta</taxon>
        <taxon>Magnoliopsida</taxon>
        <taxon>eudicotyledons</taxon>
        <taxon>Gunneridae</taxon>
        <taxon>Pentapetalae</taxon>
        <taxon>rosids</taxon>
        <taxon>fabids</taxon>
        <taxon>Malpighiales</taxon>
        <taxon>Euphorbiaceae</taxon>
        <taxon>Crotonoideae</taxon>
        <taxon>Jatropheae</taxon>
        <taxon>Jatropha</taxon>
    </lineage>
</organism>
<feature type="transmembrane region" description="Helical" evidence="6">
    <location>
        <begin position="26"/>
        <end position="48"/>
    </location>
</feature>
<dbReference type="Pfam" id="PF01554">
    <property type="entry name" value="MatE"/>
    <property type="match status" value="2"/>
</dbReference>
<sequence length="506" mass="54881">MLTTEKPRKCPTMPEVIDELKKMTDIGFPIVAMSLVGYLKNMILVVCMGRLGSLELAGGALAIGFTNITGYSVLSGLAMGMEPICSQAFGSRNLSVASQTLQRTIVMLLLASLPIGLIWVNLEPLMLSIHQEPDITKLASIYCRFSIPDLIANSLLHPLRVYLRSKGTTWPLMWCTLISVVLHLPITIFLTFYLHLGVPGIAISTFISNFNTLLFILCYMYFTRVPKDGESLYVPLSPTPLSSTPSIGEEWGILLRLAIPSCLGVCLEWWWYEFMTILAGYLSEPRVALATSAIVIQTTSLMYTLPTALSASVSTRVGNELGAGRPEKARLATAVAVGSALVSSLFGLLLTTLGREAWARVFTEDERVLKLTMVVLPVIGLCELANCPQTTSCGILRGSARPGIGAGINFYSFYLVGAPVAILLGFVWKIGFVGLCYGLLAAQVTCVVSILTVVYKTDWERELLKAKDLVGKSDALAHAINQTVKCEEEGVGFLKANQSRACTASC</sequence>
<evidence type="ECO:0000256" key="5">
    <source>
        <dbReference type="ARBA" id="ARBA00023136"/>
    </source>
</evidence>
<feature type="transmembrane region" description="Helical" evidence="6">
    <location>
        <begin position="253"/>
        <end position="272"/>
    </location>
</feature>
<dbReference type="AlphaFoldDB" id="A0A067JV32"/>
<dbReference type="GO" id="GO:0015297">
    <property type="term" value="F:antiporter activity"/>
    <property type="evidence" value="ECO:0007669"/>
    <property type="project" value="InterPro"/>
</dbReference>
<dbReference type="GO" id="GO:1990961">
    <property type="term" value="P:xenobiotic detoxification by transmembrane export across the plasma membrane"/>
    <property type="evidence" value="ECO:0007669"/>
    <property type="project" value="InterPro"/>
</dbReference>
<dbReference type="InterPro" id="IPR045069">
    <property type="entry name" value="MATE_euk"/>
</dbReference>
<dbReference type="OrthoDB" id="2126698at2759"/>
<feature type="transmembrane region" description="Helical" evidence="6">
    <location>
        <begin position="329"/>
        <end position="348"/>
    </location>
</feature>
<comment type="similarity">
    <text evidence="2 6">Belongs to the multi antimicrobial extrusion (MATE) (TC 2.A.66.1) family.</text>
</comment>
<evidence type="ECO:0000256" key="2">
    <source>
        <dbReference type="ARBA" id="ARBA00010199"/>
    </source>
</evidence>
<dbReference type="Proteomes" id="UP000027138">
    <property type="component" value="Unassembled WGS sequence"/>
</dbReference>
<evidence type="ECO:0000256" key="3">
    <source>
        <dbReference type="ARBA" id="ARBA00022692"/>
    </source>
</evidence>
<name>A0A067JV32_JATCU</name>
<evidence type="ECO:0000256" key="6">
    <source>
        <dbReference type="RuleBase" id="RU004914"/>
    </source>
</evidence>
<dbReference type="GO" id="GO:0042910">
    <property type="term" value="F:xenobiotic transmembrane transporter activity"/>
    <property type="evidence" value="ECO:0007669"/>
    <property type="project" value="InterPro"/>
</dbReference>
<dbReference type="EMBL" id="KK914794">
    <property type="protein sequence ID" value="KDP27821.1"/>
    <property type="molecule type" value="Genomic_DNA"/>
</dbReference>
<evidence type="ECO:0000256" key="4">
    <source>
        <dbReference type="ARBA" id="ARBA00022989"/>
    </source>
</evidence>
<evidence type="ECO:0000313" key="8">
    <source>
        <dbReference type="Proteomes" id="UP000027138"/>
    </source>
</evidence>
<feature type="transmembrane region" description="Helical" evidence="6">
    <location>
        <begin position="60"/>
        <end position="81"/>
    </location>
</feature>
<dbReference type="InterPro" id="IPR002528">
    <property type="entry name" value="MATE_fam"/>
</dbReference>
<feature type="transmembrane region" description="Helical" evidence="6">
    <location>
        <begin position="172"/>
        <end position="194"/>
    </location>
</feature>
<feature type="transmembrane region" description="Helical" evidence="6">
    <location>
        <begin position="432"/>
        <end position="455"/>
    </location>
</feature>
<feature type="transmembrane region" description="Helical" evidence="6">
    <location>
        <begin position="408"/>
        <end position="426"/>
    </location>
</feature>